<keyword evidence="2" id="KW-1185">Reference proteome</keyword>
<dbReference type="OrthoDB" id="928934at2759"/>
<dbReference type="EMBL" id="BMAC01000007">
    <property type="protein sequence ID" value="GFP79382.1"/>
    <property type="molecule type" value="Genomic_DNA"/>
</dbReference>
<sequence length="386" mass="43281">MKLCYAALTTVGIEKVDFLLYQIGPNLGFHVCVFTLCVDCEGIFIKCACHGARRMKPHRCSGSAVIPAGDSFPLSATVICHCKFKCRRPGGIPTNDFCRVLTEGVPNVKANKCKLFIFIDGPSEDIMRNTVSKLREQLISPKAESQRYKNQTEEVDNWFIDLLIESRNRGLFKPAENQRDAIVFAIDDLNHDLGTFFNYADCNNKLNLLRTWFHVFRYVLRKHDVQHCWALNTMAAPPGVWGDISKTQHEPFATAYQKYGDLNWYQIQTLFSGIYDSLTHGSVGAIRSSGGRGSENKGIRGDTPTGKATVIVIDFFKDDEDPIESNSLWLAWSANTDRVSENSVNQAPAASESENTSHISRTRELERLKCGLYPCESSQCRGSNDV</sequence>
<evidence type="ECO:0000313" key="1">
    <source>
        <dbReference type="EMBL" id="GFP79382.1"/>
    </source>
</evidence>
<dbReference type="Proteomes" id="UP000653305">
    <property type="component" value="Unassembled WGS sequence"/>
</dbReference>
<protein>
    <submittedName>
        <fullName evidence="1">Uncharacterized protein</fullName>
    </submittedName>
</protein>
<organism evidence="1 2">
    <name type="scientific">Phtheirospermum japonicum</name>
    <dbReference type="NCBI Taxonomy" id="374723"/>
    <lineage>
        <taxon>Eukaryota</taxon>
        <taxon>Viridiplantae</taxon>
        <taxon>Streptophyta</taxon>
        <taxon>Embryophyta</taxon>
        <taxon>Tracheophyta</taxon>
        <taxon>Spermatophyta</taxon>
        <taxon>Magnoliopsida</taxon>
        <taxon>eudicotyledons</taxon>
        <taxon>Gunneridae</taxon>
        <taxon>Pentapetalae</taxon>
        <taxon>asterids</taxon>
        <taxon>lamiids</taxon>
        <taxon>Lamiales</taxon>
        <taxon>Orobanchaceae</taxon>
        <taxon>Orobanchaceae incertae sedis</taxon>
        <taxon>Phtheirospermum</taxon>
    </lineage>
</organism>
<dbReference type="AlphaFoldDB" id="A0A830B1Q1"/>
<comment type="caution">
    <text evidence="1">The sequence shown here is derived from an EMBL/GenBank/DDBJ whole genome shotgun (WGS) entry which is preliminary data.</text>
</comment>
<gene>
    <name evidence="1" type="ORF">PHJA_000081700</name>
</gene>
<proteinExistence type="predicted"/>
<name>A0A830B1Q1_9LAMI</name>
<evidence type="ECO:0000313" key="2">
    <source>
        <dbReference type="Proteomes" id="UP000653305"/>
    </source>
</evidence>
<accession>A0A830B1Q1</accession>
<reference evidence="1" key="1">
    <citation type="submission" date="2020-07" db="EMBL/GenBank/DDBJ databases">
        <title>Ethylene signaling mediates host invasion by parasitic plants.</title>
        <authorList>
            <person name="Yoshida S."/>
        </authorList>
    </citation>
    <scope>NUCLEOTIDE SEQUENCE</scope>
    <source>
        <strain evidence="1">Okayama</strain>
    </source>
</reference>